<dbReference type="PANTHER" id="PTHR11831:SF4">
    <property type="entry name" value="SMALL RIBOSOMAL SUBUNIT PROTEIN US4M"/>
    <property type="match status" value="1"/>
</dbReference>
<reference evidence="7" key="1">
    <citation type="submission" date="2018-05" db="EMBL/GenBank/DDBJ databases">
        <authorList>
            <person name="Lanie J.A."/>
            <person name="Ng W.-L."/>
            <person name="Kazmierczak K.M."/>
            <person name="Andrzejewski T.M."/>
            <person name="Davidsen T.M."/>
            <person name="Wayne K.J."/>
            <person name="Tettelin H."/>
            <person name="Glass J.I."/>
            <person name="Rusch D."/>
            <person name="Podicherti R."/>
            <person name="Tsui H.-C.T."/>
            <person name="Winkler M.E."/>
        </authorList>
    </citation>
    <scope>NUCLEOTIDE SEQUENCE</scope>
</reference>
<feature type="non-terminal residue" evidence="7">
    <location>
        <position position="1"/>
    </location>
</feature>
<dbReference type="PROSITE" id="PS50889">
    <property type="entry name" value="S4"/>
    <property type="match status" value="1"/>
</dbReference>
<dbReference type="AlphaFoldDB" id="A0A382I1E5"/>
<comment type="similarity">
    <text evidence="1">Belongs to the universal ribosomal protein uS4 family.</text>
</comment>
<feature type="domain" description="RNA-binding S4" evidence="6">
    <location>
        <begin position="8"/>
        <end position="72"/>
    </location>
</feature>
<keyword evidence="5" id="KW-0687">Ribonucleoprotein</keyword>
<organism evidence="7">
    <name type="scientific">marine metagenome</name>
    <dbReference type="NCBI Taxonomy" id="408172"/>
    <lineage>
        <taxon>unclassified sequences</taxon>
        <taxon>metagenomes</taxon>
        <taxon>ecological metagenomes</taxon>
    </lineage>
</organism>
<dbReference type="FunFam" id="3.10.290.10:FF:000001">
    <property type="entry name" value="30S ribosomal protein S4"/>
    <property type="match status" value="1"/>
</dbReference>
<keyword evidence="2" id="KW-0699">rRNA-binding</keyword>
<dbReference type="SUPFAM" id="SSF55174">
    <property type="entry name" value="Alpha-L RNA-binding motif"/>
    <property type="match status" value="1"/>
</dbReference>
<protein>
    <recommendedName>
        <fullName evidence="6">RNA-binding S4 domain-containing protein</fullName>
    </recommendedName>
</protein>
<dbReference type="InterPro" id="IPR018079">
    <property type="entry name" value="Ribosomal_uS4_CS"/>
</dbReference>
<dbReference type="InterPro" id="IPR022801">
    <property type="entry name" value="Ribosomal_uS4"/>
</dbReference>
<evidence type="ECO:0000256" key="3">
    <source>
        <dbReference type="ARBA" id="ARBA00022884"/>
    </source>
</evidence>
<dbReference type="NCBIfam" id="NF003717">
    <property type="entry name" value="PRK05327.1"/>
    <property type="match status" value="1"/>
</dbReference>
<evidence type="ECO:0000256" key="1">
    <source>
        <dbReference type="ARBA" id="ARBA00007465"/>
    </source>
</evidence>
<evidence type="ECO:0000256" key="4">
    <source>
        <dbReference type="ARBA" id="ARBA00022980"/>
    </source>
</evidence>
<dbReference type="InterPro" id="IPR036986">
    <property type="entry name" value="S4_RNA-bd_sf"/>
</dbReference>
<keyword evidence="3" id="KW-0694">RNA-binding</keyword>
<dbReference type="GO" id="GO:0003735">
    <property type="term" value="F:structural constituent of ribosome"/>
    <property type="evidence" value="ECO:0007669"/>
    <property type="project" value="TreeGrafter"/>
</dbReference>
<evidence type="ECO:0000256" key="5">
    <source>
        <dbReference type="ARBA" id="ARBA00023274"/>
    </source>
</evidence>
<dbReference type="SMART" id="SM00363">
    <property type="entry name" value="S4"/>
    <property type="match status" value="1"/>
</dbReference>
<gene>
    <name evidence="7" type="ORF">METZ01_LOCUS246260</name>
</gene>
<dbReference type="PANTHER" id="PTHR11831">
    <property type="entry name" value="30S 40S RIBOSOMAL PROTEIN"/>
    <property type="match status" value="1"/>
</dbReference>
<dbReference type="CDD" id="cd00165">
    <property type="entry name" value="S4"/>
    <property type="match status" value="1"/>
</dbReference>
<dbReference type="Gene3D" id="3.10.290.10">
    <property type="entry name" value="RNA-binding S4 domain"/>
    <property type="match status" value="1"/>
</dbReference>
<name>A0A382I1E5_9ZZZZ</name>
<evidence type="ECO:0000259" key="6">
    <source>
        <dbReference type="SMART" id="SM00363"/>
    </source>
</evidence>
<proteinExistence type="inferred from homology"/>
<keyword evidence="4" id="KW-0689">Ribosomal protein</keyword>
<dbReference type="GO" id="GO:0042274">
    <property type="term" value="P:ribosomal small subunit biogenesis"/>
    <property type="evidence" value="ECO:0007669"/>
    <property type="project" value="TreeGrafter"/>
</dbReference>
<accession>A0A382I1E5</accession>
<dbReference type="InterPro" id="IPR002942">
    <property type="entry name" value="S4_RNA-bd"/>
</dbReference>
<evidence type="ECO:0000313" key="7">
    <source>
        <dbReference type="EMBL" id="SVB93406.1"/>
    </source>
</evidence>
<dbReference type="PROSITE" id="PS00632">
    <property type="entry name" value="RIBOSOMAL_S4"/>
    <property type="match status" value="1"/>
</dbReference>
<evidence type="ECO:0000256" key="2">
    <source>
        <dbReference type="ARBA" id="ARBA00022730"/>
    </source>
</evidence>
<dbReference type="GO" id="GO:0019843">
    <property type="term" value="F:rRNA binding"/>
    <property type="evidence" value="ECO:0007669"/>
    <property type="project" value="UniProtKB-KW"/>
</dbReference>
<dbReference type="Pfam" id="PF01479">
    <property type="entry name" value="S4"/>
    <property type="match status" value="1"/>
</dbReference>
<dbReference type="EMBL" id="UINC01064590">
    <property type="protein sequence ID" value="SVB93406.1"/>
    <property type="molecule type" value="Genomic_DNA"/>
</dbReference>
<sequence>NLLQFLESRLDNVVYRLGLASTRAEARQLVNHKTILVNESCINIPSYQLSPGDIVTLSEKAKSQDRIKNALDTSSAREDCDWLEMNKKDLVGTFKSIPTRDLLDSDINENLIIELYSK</sequence>
<dbReference type="GO" id="GO:0015935">
    <property type="term" value="C:small ribosomal subunit"/>
    <property type="evidence" value="ECO:0007669"/>
    <property type="project" value="TreeGrafter"/>
</dbReference>